<organism evidence="5 6">
    <name type="scientific">Papaver nudicaule</name>
    <name type="common">Iceland poppy</name>
    <dbReference type="NCBI Taxonomy" id="74823"/>
    <lineage>
        <taxon>Eukaryota</taxon>
        <taxon>Viridiplantae</taxon>
        <taxon>Streptophyta</taxon>
        <taxon>Embryophyta</taxon>
        <taxon>Tracheophyta</taxon>
        <taxon>Spermatophyta</taxon>
        <taxon>Magnoliopsida</taxon>
        <taxon>Ranunculales</taxon>
        <taxon>Papaveraceae</taxon>
        <taxon>Papaveroideae</taxon>
        <taxon>Papaver</taxon>
    </lineage>
</organism>
<dbReference type="SUPFAM" id="SSF143034">
    <property type="entry name" value="L35p-like"/>
    <property type="match status" value="1"/>
</dbReference>
<dbReference type="PANTHER" id="PTHR33343">
    <property type="entry name" value="54S RIBOSOMAL PROTEIN BL35M"/>
    <property type="match status" value="1"/>
</dbReference>
<dbReference type="PANTHER" id="PTHR33343:SF1">
    <property type="entry name" value="LARGE RIBOSOMAL SUBUNIT PROTEIN BL35M"/>
    <property type="match status" value="1"/>
</dbReference>
<name>A0AA41UXV9_PAPNU</name>
<evidence type="ECO:0000313" key="5">
    <source>
        <dbReference type="EMBL" id="MCL7023972.1"/>
    </source>
</evidence>
<evidence type="ECO:0000256" key="4">
    <source>
        <dbReference type="RuleBase" id="RU000568"/>
    </source>
</evidence>
<comment type="caution">
    <text evidence="5">The sequence shown here is derived from an EMBL/GenBank/DDBJ whole genome shotgun (WGS) entry which is preliminary data.</text>
</comment>
<proteinExistence type="inferred from homology"/>
<dbReference type="AlphaFoldDB" id="A0AA41UXV9"/>
<dbReference type="Gene3D" id="4.10.410.60">
    <property type="match status" value="1"/>
</dbReference>
<protein>
    <recommendedName>
        <fullName evidence="4">50S ribosomal protein L35</fullName>
    </recommendedName>
</protein>
<dbReference type="InterPro" id="IPR018265">
    <property type="entry name" value="Ribosomal_bL35_CS"/>
</dbReference>
<evidence type="ECO:0000313" key="6">
    <source>
        <dbReference type="Proteomes" id="UP001177140"/>
    </source>
</evidence>
<dbReference type="GO" id="GO:0006412">
    <property type="term" value="P:translation"/>
    <property type="evidence" value="ECO:0007669"/>
    <property type="project" value="InterPro"/>
</dbReference>
<dbReference type="GO" id="GO:0003735">
    <property type="term" value="F:structural constituent of ribosome"/>
    <property type="evidence" value="ECO:0007669"/>
    <property type="project" value="InterPro"/>
</dbReference>
<keyword evidence="6" id="KW-1185">Reference proteome</keyword>
<comment type="similarity">
    <text evidence="1 4">Belongs to the bacterial ribosomal protein bL35 family.</text>
</comment>
<evidence type="ECO:0000256" key="1">
    <source>
        <dbReference type="ARBA" id="ARBA00006598"/>
    </source>
</evidence>
<dbReference type="InterPro" id="IPR021137">
    <property type="entry name" value="Ribosomal_bL35-like"/>
</dbReference>
<dbReference type="InterPro" id="IPR037229">
    <property type="entry name" value="Ribosomal_bL35_sf"/>
</dbReference>
<dbReference type="PROSITE" id="PS00936">
    <property type="entry name" value="RIBOSOMAL_L35"/>
    <property type="match status" value="1"/>
</dbReference>
<dbReference type="GO" id="GO:0015934">
    <property type="term" value="C:large ribosomal subunit"/>
    <property type="evidence" value="ECO:0007669"/>
    <property type="project" value="TreeGrafter"/>
</dbReference>
<dbReference type="HAMAP" id="MF_00514">
    <property type="entry name" value="Ribosomal_bL35"/>
    <property type="match status" value="1"/>
</dbReference>
<evidence type="ECO:0000256" key="2">
    <source>
        <dbReference type="ARBA" id="ARBA00022980"/>
    </source>
</evidence>
<gene>
    <name evidence="5" type="ORF">MKW94_021330</name>
</gene>
<accession>A0AA41UXV9</accession>
<keyword evidence="2 4" id="KW-0689">Ribosomal protein</keyword>
<keyword evidence="3 4" id="KW-0687">Ribonucleoprotein</keyword>
<dbReference type="Proteomes" id="UP001177140">
    <property type="component" value="Unassembled WGS sequence"/>
</dbReference>
<dbReference type="EMBL" id="JAJJMA010028793">
    <property type="protein sequence ID" value="MCL7023972.1"/>
    <property type="molecule type" value="Genomic_DNA"/>
</dbReference>
<reference evidence="5" key="1">
    <citation type="submission" date="2022-03" db="EMBL/GenBank/DDBJ databases">
        <title>A functionally conserved STORR gene fusion in Papaver species that diverged 16.8 million years ago.</title>
        <authorList>
            <person name="Catania T."/>
        </authorList>
    </citation>
    <scope>NUCLEOTIDE SEQUENCE</scope>
    <source>
        <strain evidence="5">S-191538</strain>
    </source>
</reference>
<dbReference type="NCBIfam" id="TIGR00001">
    <property type="entry name" value="rpmI_bact"/>
    <property type="match status" value="1"/>
</dbReference>
<sequence length="152" mass="16787">MACSTTSMSFSLKFFSSPSSSSPKPFNAVRLTSFCKGTTSNSLKLSSCQNISSLFSPSILSVNRLSVPQNAPTFTVFAAKGYKLKTHKASAKRFRVTGNGKIVRRRAGKQHLLGKKNTKRKNRLSKIHPVDRADYDNVIKALPYLKVNRCAK</sequence>
<dbReference type="InterPro" id="IPR001706">
    <property type="entry name" value="Ribosomal_bL35"/>
</dbReference>
<dbReference type="PRINTS" id="PR00064">
    <property type="entry name" value="RIBOSOMALL35"/>
</dbReference>
<evidence type="ECO:0000256" key="3">
    <source>
        <dbReference type="ARBA" id="ARBA00023274"/>
    </source>
</evidence>
<dbReference type="FunFam" id="4.10.410.60:FF:000001">
    <property type="entry name" value="50S ribosomal protein L35"/>
    <property type="match status" value="1"/>
</dbReference>
<dbReference type="Pfam" id="PF01632">
    <property type="entry name" value="Ribosomal_L35p"/>
    <property type="match status" value="1"/>
</dbReference>